<evidence type="ECO:0000313" key="2">
    <source>
        <dbReference type="Proteomes" id="UP001066276"/>
    </source>
</evidence>
<accession>A0AAV7MEB5</accession>
<sequence length="77" mass="9023">MRDTKNKERTSPLDRQAWSRSRSLRSLNLVRGDPWGFHFLERIVSPKREVPLERYAATTIQRELASETVIVRVASKE</sequence>
<comment type="caution">
    <text evidence="1">The sequence shown here is derived from an EMBL/GenBank/DDBJ whole genome shotgun (WGS) entry which is preliminary data.</text>
</comment>
<organism evidence="1 2">
    <name type="scientific">Pleurodeles waltl</name>
    <name type="common">Iberian ribbed newt</name>
    <dbReference type="NCBI Taxonomy" id="8319"/>
    <lineage>
        <taxon>Eukaryota</taxon>
        <taxon>Metazoa</taxon>
        <taxon>Chordata</taxon>
        <taxon>Craniata</taxon>
        <taxon>Vertebrata</taxon>
        <taxon>Euteleostomi</taxon>
        <taxon>Amphibia</taxon>
        <taxon>Batrachia</taxon>
        <taxon>Caudata</taxon>
        <taxon>Salamandroidea</taxon>
        <taxon>Salamandridae</taxon>
        <taxon>Pleurodelinae</taxon>
        <taxon>Pleurodeles</taxon>
    </lineage>
</organism>
<dbReference type="EMBL" id="JANPWB010000014">
    <property type="protein sequence ID" value="KAJ1100248.1"/>
    <property type="molecule type" value="Genomic_DNA"/>
</dbReference>
<keyword evidence="2" id="KW-1185">Reference proteome</keyword>
<dbReference type="Proteomes" id="UP001066276">
    <property type="component" value="Chromosome 10"/>
</dbReference>
<evidence type="ECO:0000313" key="1">
    <source>
        <dbReference type="EMBL" id="KAJ1100248.1"/>
    </source>
</evidence>
<proteinExistence type="predicted"/>
<dbReference type="AlphaFoldDB" id="A0AAV7MEB5"/>
<name>A0AAV7MEB5_PLEWA</name>
<reference evidence="1" key="1">
    <citation type="journal article" date="2022" name="bioRxiv">
        <title>Sequencing and chromosome-scale assembly of the giantPleurodeles waltlgenome.</title>
        <authorList>
            <person name="Brown T."/>
            <person name="Elewa A."/>
            <person name="Iarovenko S."/>
            <person name="Subramanian E."/>
            <person name="Araus A.J."/>
            <person name="Petzold A."/>
            <person name="Susuki M."/>
            <person name="Suzuki K.-i.T."/>
            <person name="Hayashi T."/>
            <person name="Toyoda A."/>
            <person name="Oliveira C."/>
            <person name="Osipova E."/>
            <person name="Leigh N.D."/>
            <person name="Simon A."/>
            <person name="Yun M.H."/>
        </authorList>
    </citation>
    <scope>NUCLEOTIDE SEQUENCE</scope>
    <source>
        <strain evidence="1">20211129_DDA</strain>
        <tissue evidence="1">Liver</tissue>
    </source>
</reference>
<protein>
    <submittedName>
        <fullName evidence="1">Uncharacterized protein</fullName>
    </submittedName>
</protein>
<gene>
    <name evidence="1" type="ORF">NDU88_005335</name>
</gene>